<dbReference type="PANTHER" id="PTHR46910:SF3">
    <property type="entry name" value="HALOTOLERANCE PROTEIN 9-RELATED"/>
    <property type="match status" value="1"/>
</dbReference>
<dbReference type="PANTHER" id="PTHR46910">
    <property type="entry name" value="TRANSCRIPTION FACTOR PDR1"/>
    <property type="match status" value="1"/>
</dbReference>
<reference evidence="9 10" key="1">
    <citation type="submission" date="2015-01" db="EMBL/GenBank/DDBJ databases">
        <title>The Genome Sequence of Exophiala xenobiotica CBS118157.</title>
        <authorList>
            <consortium name="The Broad Institute Genomics Platform"/>
            <person name="Cuomo C."/>
            <person name="de Hoog S."/>
            <person name="Gorbushina A."/>
            <person name="Stielow B."/>
            <person name="Teixiera M."/>
            <person name="Abouelleil A."/>
            <person name="Chapman S.B."/>
            <person name="Priest M."/>
            <person name="Young S.K."/>
            <person name="Wortman J."/>
            <person name="Nusbaum C."/>
            <person name="Birren B."/>
        </authorList>
    </citation>
    <scope>NUCLEOTIDE SEQUENCE [LARGE SCALE GENOMIC DNA]</scope>
    <source>
        <strain evidence="9 10">CBS 118157</strain>
    </source>
</reference>
<dbReference type="InterPro" id="IPR050987">
    <property type="entry name" value="AtrR-like"/>
</dbReference>
<dbReference type="PROSITE" id="PS00463">
    <property type="entry name" value="ZN2_CY6_FUNGAL_1"/>
    <property type="match status" value="1"/>
</dbReference>
<dbReference type="Pfam" id="PF04082">
    <property type="entry name" value="Fungal_trans"/>
    <property type="match status" value="1"/>
</dbReference>
<keyword evidence="4" id="KW-0238">DNA-binding</keyword>
<evidence type="ECO:0000256" key="5">
    <source>
        <dbReference type="ARBA" id="ARBA00023163"/>
    </source>
</evidence>
<dbReference type="GO" id="GO:0006351">
    <property type="term" value="P:DNA-templated transcription"/>
    <property type="evidence" value="ECO:0007669"/>
    <property type="project" value="InterPro"/>
</dbReference>
<keyword evidence="2" id="KW-0479">Metal-binding</keyword>
<feature type="domain" description="Zn(2)-C6 fungal-type" evidence="8">
    <location>
        <begin position="17"/>
        <end position="49"/>
    </location>
</feature>
<dbReference type="Proteomes" id="UP000054342">
    <property type="component" value="Unassembled WGS sequence"/>
</dbReference>
<dbReference type="GO" id="GO:0000981">
    <property type="term" value="F:DNA-binding transcription factor activity, RNA polymerase II-specific"/>
    <property type="evidence" value="ECO:0007669"/>
    <property type="project" value="InterPro"/>
</dbReference>
<dbReference type="RefSeq" id="XP_013321918.1">
    <property type="nucleotide sequence ID" value="XM_013466464.1"/>
</dbReference>
<dbReference type="CDD" id="cd12148">
    <property type="entry name" value="fungal_TF_MHR"/>
    <property type="match status" value="1"/>
</dbReference>
<gene>
    <name evidence="9" type="ORF">PV05_01466</name>
</gene>
<evidence type="ECO:0000313" key="9">
    <source>
        <dbReference type="EMBL" id="KIW61334.1"/>
    </source>
</evidence>
<dbReference type="PROSITE" id="PS50048">
    <property type="entry name" value="ZN2_CY6_FUNGAL_2"/>
    <property type="match status" value="1"/>
</dbReference>
<feature type="coiled-coil region" evidence="7">
    <location>
        <begin position="57"/>
        <end position="84"/>
    </location>
</feature>
<evidence type="ECO:0000256" key="3">
    <source>
        <dbReference type="ARBA" id="ARBA00023015"/>
    </source>
</evidence>
<evidence type="ECO:0000256" key="7">
    <source>
        <dbReference type="SAM" id="Coils"/>
    </source>
</evidence>
<organism evidence="9 10">
    <name type="scientific">Exophiala xenobiotica</name>
    <dbReference type="NCBI Taxonomy" id="348802"/>
    <lineage>
        <taxon>Eukaryota</taxon>
        <taxon>Fungi</taxon>
        <taxon>Dikarya</taxon>
        <taxon>Ascomycota</taxon>
        <taxon>Pezizomycotina</taxon>
        <taxon>Eurotiomycetes</taxon>
        <taxon>Chaetothyriomycetidae</taxon>
        <taxon>Chaetothyriales</taxon>
        <taxon>Herpotrichiellaceae</taxon>
        <taxon>Exophiala</taxon>
    </lineage>
</organism>
<accession>A0A0D2FMJ4</accession>
<keyword evidence="7" id="KW-0175">Coiled coil</keyword>
<keyword evidence="5" id="KW-0804">Transcription</keyword>
<dbReference type="SMART" id="SM00906">
    <property type="entry name" value="Fungal_trans"/>
    <property type="match status" value="1"/>
</dbReference>
<comment type="subcellular location">
    <subcellularLocation>
        <location evidence="1">Nucleus</location>
    </subcellularLocation>
</comment>
<keyword evidence="3" id="KW-0805">Transcription regulation</keyword>
<dbReference type="InterPro" id="IPR036864">
    <property type="entry name" value="Zn2-C6_fun-type_DNA-bd_sf"/>
</dbReference>
<dbReference type="SMART" id="SM00066">
    <property type="entry name" value="GAL4"/>
    <property type="match status" value="1"/>
</dbReference>
<dbReference type="CDD" id="cd00067">
    <property type="entry name" value="GAL4"/>
    <property type="match status" value="1"/>
</dbReference>
<evidence type="ECO:0000256" key="2">
    <source>
        <dbReference type="ARBA" id="ARBA00022723"/>
    </source>
</evidence>
<dbReference type="SUPFAM" id="SSF57701">
    <property type="entry name" value="Zn2/Cys6 DNA-binding domain"/>
    <property type="match status" value="1"/>
</dbReference>
<dbReference type="GO" id="GO:0005634">
    <property type="term" value="C:nucleus"/>
    <property type="evidence" value="ECO:0007669"/>
    <property type="project" value="UniProtKB-SubCell"/>
</dbReference>
<keyword evidence="10" id="KW-1185">Reference proteome</keyword>
<name>A0A0D2FMJ4_9EURO</name>
<dbReference type="InterPro" id="IPR001138">
    <property type="entry name" value="Zn2Cys6_DnaBD"/>
</dbReference>
<dbReference type="Gene3D" id="4.10.240.10">
    <property type="entry name" value="Zn(2)-C6 fungal-type DNA-binding domain"/>
    <property type="match status" value="1"/>
</dbReference>
<dbReference type="InterPro" id="IPR007219">
    <property type="entry name" value="XnlR_reg_dom"/>
</dbReference>
<keyword evidence="6" id="KW-0539">Nucleus</keyword>
<evidence type="ECO:0000256" key="4">
    <source>
        <dbReference type="ARBA" id="ARBA00023125"/>
    </source>
</evidence>
<evidence type="ECO:0000259" key="8">
    <source>
        <dbReference type="PROSITE" id="PS50048"/>
    </source>
</evidence>
<dbReference type="EMBL" id="KN847317">
    <property type="protein sequence ID" value="KIW61334.1"/>
    <property type="molecule type" value="Genomic_DNA"/>
</dbReference>
<dbReference type="Pfam" id="PF00172">
    <property type="entry name" value="Zn_clus"/>
    <property type="match status" value="1"/>
</dbReference>
<dbReference type="GO" id="GO:0008270">
    <property type="term" value="F:zinc ion binding"/>
    <property type="evidence" value="ECO:0007669"/>
    <property type="project" value="InterPro"/>
</dbReference>
<proteinExistence type="predicted"/>
<dbReference type="AlphaFoldDB" id="A0A0D2FMJ4"/>
<evidence type="ECO:0000256" key="1">
    <source>
        <dbReference type="ARBA" id="ARBA00004123"/>
    </source>
</evidence>
<evidence type="ECO:0000313" key="10">
    <source>
        <dbReference type="Proteomes" id="UP000054342"/>
    </source>
</evidence>
<dbReference type="GO" id="GO:0003677">
    <property type="term" value="F:DNA binding"/>
    <property type="evidence" value="ECO:0007669"/>
    <property type="project" value="UniProtKB-KW"/>
</dbReference>
<protein>
    <recommendedName>
        <fullName evidence="8">Zn(2)-C6 fungal-type domain-containing protein</fullName>
    </recommendedName>
</protein>
<dbReference type="OrthoDB" id="4116913at2759"/>
<sequence>MSGAFTQPPKHGNTVQACDLCRLKKRKCDLKGGVRRCSSCEKTDAVCQITHVTKPREKRKKKHMENLEDRLRSLEDLIRVSLAAKTSTSKPQEPSPVAMASSLQPALPTSWTTASPPTNGMARPLTQVPTLVRSLEHHQLDPGSSSDVSQPSETIYSQLTSEISQSWHITGSSESAAAGNLGAFNIDLRPQTRINGVRKCSLPPAQGGLFLLQEFLVDFNAAIPLFDAATISALFLDCYNGRADGQVISWVTLKVVLAIAHRLRAMSPLGVAQDTENVQTYLEESLAELPGLVLMEPSLLLAQCYLGIAIVLSTSSRPEPAATLVSMALRVLQDLHINDPDPDPENTPTDQLQRERVFWIAYFMDADMSLRGWRLPSLSPKLTNVDLPAEDPLDGAGSIQATEGDLKVNIFRLRAKLALLQAQLMEYVLAPRAASHDDRPLHEIAMRLHKWRSHFLFMFEVKDYHEMLHRSDLVHVVILESVYFATIYAVHLHVSHGYKLGRSPFSPAALTLATAMEDAALPHRDALRFMEFLRLLPGSDVPFNWLSLEALVSGVVVMLTHVMHNAKGANAKAELDVARPVLHMLYQMIDFRRDQDLTRLQHLCADLYLRTDQMIRQGIARK</sequence>
<dbReference type="GeneID" id="25323374"/>
<evidence type="ECO:0000256" key="6">
    <source>
        <dbReference type="ARBA" id="ARBA00023242"/>
    </source>
</evidence>
<dbReference type="HOGENOM" id="CLU_011099_5_1_1"/>